<gene>
    <name evidence="1" type="ORF">AY555_08665</name>
</gene>
<proteinExistence type="predicted"/>
<dbReference type="GeneID" id="53317226"/>
<evidence type="ECO:0000313" key="2">
    <source>
        <dbReference type="Proteomes" id="UP000076066"/>
    </source>
</evidence>
<dbReference type="EMBL" id="CP014525">
    <property type="protein sequence ID" value="AMW35232.1"/>
    <property type="molecule type" value="Genomic_DNA"/>
</dbReference>
<name>A0A143DEP1_9PROT</name>
<reference evidence="1 2" key="1">
    <citation type="submission" date="2016-02" db="EMBL/GenBank/DDBJ databases">
        <title>Complete Genome of H5569, the type strain of the newly described species Haematospirillium jordaniae.</title>
        <authorList>
            <person name="Nicholson A.C."/>
            <person name="Humrighouse B.W."/>
            <person name="Loparov V."/>
            <person name="McQuiston J.R."/>
        </authorList>
    </citation>
    <scope>NUCLEOTIDE SEQUENCE [LARGE SCALE GENOMIC DNA]</scope>
    <source>
        <strain evidence="1 2">H5569</strain>
    </source>
</reference>
<dbReference type="KEGG" id="hjo:AY555_08665"/>
<dbReference type="STRING" id="1549855.AY555_08665"/>
<dbReference type="CDD" id="cd02980">
    <property type="entry name" value="TRX_Fd_family"/>
    <property type="match status" value="1"/>
</dbReference>
<dbReference type="AlphaFoldDB" id="A0A143DEP1"/>
<keyword evidence="2" id="KW-1185">Reference proteome</keyword>
<dbReference type="Gene3D" id="3.40.30.10">
    <property type="entry name" value="Glutaredoxin"/>
    <property type="match status" value="1"/>
</dbReference>
<evidence type="ECO:0000313" key="1">
    <source>
        <dbReference type="EMBL" id="AMW35232.1"/>
    </source>
</evidence>
<sequence length="100" mass="10734">MNDEDPTTIEVLVCLNRRYGEMQKSCSASGAELVLSALKDAIENDPLLADRVEVSGSPCMGRCVYGPNVRIVGHNMWSEVSPGDLGEIMAALRTLGGHQS</sequence>
<dbReference type="OrthoDB" id="7366680at2"/>
<dbReference type="InterPro" id="IPR036249">
    <property type="entry name" value="Thioredoxin-like_sf"/>
</dbReference>
<dbReference type="Proteomes" id="UP000076066">
    <property type="component" value="Chromosome"/>
</dbReference>
<organism evidence="1 2">
    <name type="scientific">Haematospirillum jordaniae</name>
    <dbReference type="NCBI Taxonomy" id="1549855"/>
    <lineage>
        <taxon>Bacteria</taxon>
        <taxon>Pseudomonadati</taxon>
        <taxon>Pseudomonadota</taxon>
        <taxon>Alphaproteobacteria</taxon>
        <taxon>Rhodospirillales</taxon>
        <taxon>Novispirillaceae</taxon>
        <taxon>Haematospirillum</taxon>
    </lineage>
</organism>
<evidence type="ECO:0008006" key="3">
    <source>
        <dbReference type="Google" id="ProtNLM"/>
    </source>
</evidence>
<protein>
    <recommendedName>
        <fullName evidence="3">Ferredoxin</fullName>
    </recommendedName>
</protein>
<dbReference type="SUPFAM" id="SSF52833">
    <property type="entry name" value="Thioredoxin-like"/>
    <property type="match status" value="1"/>
</dbReference>
<accession>A0A143DEP1</accession>
<dbReference type="RefSeq" id="WP_066135650.1">
    <property type="nucleotide sequence ID" value="NZ_CP014525.1"/>
</dbReference>